<dbReference type="CDD" id="cd00093">
    <property type="entry name" value="HTH_XRE"/>
    <property type="match status" value="1"/>
</dbReference>
<name>A0A1W6YRY6_9BORD</name>
<feature type="domain" description="HTH cro/C1-type" evidence="2">
    <location>
        <begin position="22"/>
        <end position="76"/>
    </location>
</feature>
<proteinExistence type="predicted"/>
<sequence>MATRRLSPTTPERGLAALGPRVKHARMVHNLTLKALAEAAECSESLLSRIERGQTMPSLATLHRLAHALDTNVAELTAADAPPASPVTRAADRPVLAFSQARGRKGGVKLERVIVPMRGQLLQADIHVLEPLAESLEQIAHAGEEMGYVIEGRFELRLGEEIHLLDAGDSFYFSSDVPHSYRNPGKTVTRVLWVNTPTTF</sequence>
<dbReference type="PANTHER" id="PTHR46797">
    <property type="entry name" value="HTH-TYPE TRANSCRIPTIONAL REGULATOR"/>
    <property type="match status" value="1"/>
</dbReference>
<dbReference type="InterPro" id="IPR011051">
    <property type="entry name" value="RmlC_Cupin_sf"/>
</dbReference>
<gene>
    <name evidence="3" type="ORF">CAL12_25525</name>
</gene>
<dbReference type="CDD" id="cd02209">
    <property type="entry name" value="cupin_XRE_C"/>
    <property type="match status" value="1"/>
</dbReference>
<dbReference type="EMBL" id="CP021108">
    <property type="protein sequence ID" value="ARP83840.1"/>
    <property type="molecule type" value="Genomic_DNA"/>
</dbReference>
<dbReference type="Gene3D" id="1.10.260.40">
    <property type="entry name" value="lambda repressor-like DNA-binding domains"/>
    <property type="match status" value="1"/>
</dbReference>
<dbReference type="OrthoDB" id="9814751at2"/>
<dbReference type="STRING" id="1416806.CAL12_25525"/>
<organism evidence="3 4">
    <name type="scientific">Bordetella genomosp. 8</name>
    <dbReference type="NCBI Taxonomy" id="1416806"/>
    <lineage>
        <taxon>Bacteria</taxon>
        <taxon>Pseudomonadati</taxon>
        <taxon>Pseudomonadota</taxon>
        <taxon>Betaproteobacteria</taxon>
        <taxon>Burkholderiales</taxon>
        <taxon>Alcaligenaceae</taxon>
        <taxon>Bordetella</taxon>
    </lineage>
</organism>
<dbReference type="KEGG" id="bgv:CAL12_25525"/>
<dbReference type="InterPro" id="IPR013096">
    <property type="entry name" value="Cupin_2"/>
</dbReference>
<protein>
    <submittedName>
        <fullName evidence="3">XRE family transcriptional regulator</fullName>
    </submittedName>
</protein>
<evidence type="ECO:0000313" key="4">
    <source>
        <dbReference type="Proteomes" id="UP000194151"/>
    </source>
</evidence>
<reference evidence="3 4" key="1">
    <citation type="submission" date="2017-05" db="EMBL/GenBank/DDBJ databases">
        <title>Complete and WGS of Bordetella genogroups.</title>
        <authorList>
            <person name="Spilker T."/>
            <person name="LiPuma J."/>
        </authorList>
    </citation>
    <scope>NUCLEOTIDE SEQUENCE [LARGE SCALE GENOMIC DNA]</scope>
    <source>
        <strain evidence="3 4">AU19157</strain>
    </source>
</reference>
<dbReference type="Pfam" id="PF13560">
    <property type="entry name" value="HTH_31"/>
    <property type="match status" value="1"/>
</dbReference>
<dbReference type="PROSITE" id="PS50943">
    <property type="entry name" value="HTH_CROC1"/>
    <property type="match status" value="1"/>
</dbReference>
<evidence type="ECO:0000313" key="3">
    <source>
        <dbReference type="EMBL" id="ARP83840.1"/>
    </source>
</evidence>
<dbReference type="Pfam" id="PF07883">
    <property type="entry name" value="Cupin_2"/>
    <property type="match status" value="1"/>
</dbReference>
<dbReference type="RefSeq" id="WP_086067162.1">
    <property type="nucleotide sequence ID" value="NZ_CP021108.1"/>
</dbReference>
<dbReference type="InterPro" id="IPR010982">
    <property type="entry name" value="Lambda_DNA-bd_dom_sf"/>
</dbReference>
<dbReference type="PANTHER" id="PTHR46797:SF2">
    <property type="entry name" value="TRANSCRIPTIONAL REGULATOR"/>
    <property type="match status" value="1"/>
</dbReference>
<dbReference type="GO" id="GO:0003677">
    <property type="term" value="F:DNA binding"/>
    <property type="evidence" value="ECO:0007669"/>
    <property type="project" value="UniProtKB-KW"/>
</dbReference>
<dbReference type="InterPro" id="IPR001387">
    <property type="entry name" value="Cro/C1-type_HTH"/>
</dbReference>
<dbReference type="GO" id="GO:0003700">
    <property type="term" value="F:DNA-binding transcription factor activity"/>
    <property type="evidence" value="ECO:0007669"/>
    <property type="project" value="TreeGrafter"/>
</dbReference>
<dbReference type="InterPro" id="IPR050807">
    <property type="entry name" value="TransReg_Diox_bact_type"/>
</dbReference>
<dbReference type="GO" id="GO:0005829">
    <property type="term" value="C:cytosol"/>
    <property type="evidence" value="ECO:0007669"/>
    <property type="project" value="TreeGrafter"/>
</dbReference>
<dbReference type="Gene3D" id="2.60.120.10">
    <property type="entry name" value="Jelly Rolls"/>
    <property type="match status" value="1"/>
</dbReference>
<dbReference type="InterPro" id="IPR014710">
    <property type="entry name" value="RmlC-like_jellyroll"/>
</dbReference>
<dbReference type="SUPFAM" id="SSF47413">
    <property type="entry name" value="lambda repressor-like DNA-binding domains"/>
    <property type="match status" value="1"/>
</dbReference>
<dbReference type="SMART" id="SM00530">
    <property type="entry name" value="HTH_XRE"/>
    <property type="match status" value="1"/>
</dbReference>
<keyword evidence="1" id="KW-0238">DNA-binding</keyword>
<accession>A0A1W6YRY6</accession>
<evidence type="ECO:0000259" key="2">
    <source>
        <dbReference type="PROSITE" id="PS50943"/>
    </source>
</evidence>
<keyword evidence="4" id="KW-1185">Reference proteome</keyword>
<dbReference type="Proteomes" id="UP000194151">
    <property type="component" value="Chromosome"/>
</dbReference>
<dbReference type="SUPFAM" id="SSF51182">
    <property type="entry name" value="RmlC-like cupins"/>
    <property type="match status" value="1"/>
</dbReference>
<evidence type="ECO:0000256" key="1">
    <source>
        <dbReference type="ARBA" id="ARBA00023125"/>
    </source>
</evidence>
<dbReference type="AlphaFoldDB" id="A0A1W6YRY6"/>